<dbReference type="InterPro" id="IPR024207">
    <property type="entry name" value="CotJB_dom"/>
</dbReference>
<accession>A0A4R3MP07</accession>
<name>A0A4R3MP07_9FIRM</name>
<dbReference type="InterPro" id="IPR016571">
    <property type="entry name" value="Spore_coat_assembly_CotJB"/>
</dbReference>
<organism evidence="2 3">
    <name type="scientific">Natranaerovirga pectinivora</name>
    <dbReference type="NCBI Taxonomy" id="682400"/>
    <lineage>
        <taxon>Bacteria</taxon>
        <taxon>Bacillati</taxon>
        <taxon>Bacillota</taxon>
        <taxon>Clostridia</taxon>
        <taxon>Lachnospirales</taxon>
        <taxon>Natranaerovirgaceae</taxon>
        <taxon>Natranaerovirga</taxon>
    </lineage>
</organism>
<gene>
    <name evidence="2" type="ORF">EDC18_102307</name>
</gene>
<dbReference type="Proteomes" id="UP000294902">
    <property type="component" value="Unassembled WGS sequence"/>
</dbReference>
<evidence type="ECO:0000313" key="2">
    <source>
        <dbReference type="EMBL" id="TCT16290.1"/>
    </source>
</evidence>
<dbReference type="PIRSF" id="PIRSF010606">
    <property type="entry name" value="Spore_coat_CotJB"/>
    <property type="match status" value="1"/>
</dbReference>
<dbReference type="EMBL" id="SMAL01000002">
    <property type="protein sequence ID" value="TCT16290.1"/>
    <property type="molecule type" value="Genomic_DNA"/>
</dbReference>
<protein>
    <submittedName>
        <fullName evidence="2">Spore coat protein JB</fullName>
    </submittedName>
</protein>
<dbReference type="RefSeq" id="WP_132250575.1">
    <property type="nucleotide sequence ID" value="NZ_SMAL01000002.1"/>
</dbReference>
<comment type="caution">
    <text evidence="2">The sequence shown here is derived from an EMBL/GenBank/DDBJ whole genome shotgun (WGS) entry which is preliminary data.</text>
</comment>
<dbReference type="AlphaFoldDB" id="A0A4R3MP07"/>
<keyword evidence="2" id="KW-0946">Virion</keyword>
<keyword evidence="2" id="KW-0167">Capsid protein</keyword>
<feature type="domain" description="Protein CotJB" evidence="1">
    <location>
        <begin position="6"/>
        <end position="80"/>
    </location>
</feature>
<sequence>MNKHLLLREIQELEFAGIELNLYLDTHPDCERALMDYNMISKELNKKKRMYEMHYGPLTNFAESPSQFPFAWVDGPWPWENKC</sequence>
<dbReference type="Pfam" id="PF12652">
    <property type="entry name" value="CotJB"/>
    <property type="match status" value="1"/>
</dbReference>
<keyword evidence="3" id="KW-1185">Reference proteome</keyword>
<proteinExistence type="predicted"/>
<evidence type="ECO:0000259" key="1">
    <source>
        <dbReference type="Pfam" id="PF12652"/>
    </source>
</evidence>
<evidence type="ECO:0000313" key="3">
    <source>
        <dbReference type="Proteomes" id="UP000294902"/>
    </source>
</evidence>
<dbReference type="OrthoDB" id="9804099at2"/>
<reference evidence="2 3" key="1">
    <citation type="submission" date="2019-03" db="EMBL/GenBank/DDBJ databases">
        <title>Genomic Encyclopedia of Type Strains, Phase IV (KMG-IV): sequencing the most valuable type-strain genomes for metagenomic binning, comparative biology and taxonomic classification.</title>
        <authorList>
            <person name="Goeker M."/>
        </authorList>
    </citation>
    <scope>NUCLEOTIDE SEQUENCE [LARGE SCALE GENOMIC DNA]</scope>
    <source>
        <strain evidence="2 3">DSM 24629</strain>
    </source>
</reference>